<organism evidence="1">
    <name type="scientific">Shigella dysenteriae</name>
    <dbReference type="NCBI Taxonomy" id="622"/>
    <lineage>
        <taxon>Bacteria</taxon>
        <taxon>Pseudomonadati</taxon>
        <taxon>Pseudomonadota</taxon>
        <taxon>Gammaproteobacteria</taxon>
        <taxon>Enterobacterales</taxon>
        <taxon>Enterobacteriaceae</taxon>
        <taxon>Shigella</taxon>
    </lineage>
</organism>
<dbReference type="InterPro" id="IPR029044">
    <property type="entry name" value="Nucleotide-diphossugar_trans"/>
</dbReference>
<proteinExistence type="predicted"/>
<reference evidence="1" key="1">
    <citation type="submission" date="2017-06" db="EMBL/GenBank/DDBJ databases">
        <authorList>
            <person name="Hansen E.E."/>
            <person name="Lejay-Collin M."/>
            <person name="Carle I."/>
            <person name="Ruckly C."/>
            <person name="Lefevre S."/>
            <person name="Weill F.-X."/>
        </authorList>
    </citation>
    <scope>NUCLEOTIDE SEQUENCE</scope>
    <source>
        <strain evidence="1">E22383-446</strain>
    </source>
</reference>
<dbReference type="SUPFAM" id="SSF53448">
    <property type="entry name" value="Nucleotide-diphospho-sugar transferases"/>
    <property type="match status" value="1"/>
</dbReference>
<evidence type="ECO:0008006" key="2">
    <source>
        <dbReference type="Google" id="ProtNLM"/>
    </source>
</evidence>
<dbReference type="Pfam" id="PF13704">
    <property type="entry name" value="Glyco_tranf_2_4"/>
    <property type="match status" value="1"/>
</dbReference>
<dbReference type="RefSeq" id="WP_096149579.1">
    <property type="nucleotide sequence ID" value="NZ_CP026832.1"/>
</dbReference>
<protein>
    <recommendedName>
        <fullName evidence="2">Glycosyltransferase</fullName>
    </recommendedName>
</protein>
<dbReference type="Gene3D" id="3.90.550.10">
    <property type="entry name" value="Spore Coat Polysaccharide Biosynthesis Protein SpsA, Chain A"/>
    <property type="match status" value="1"/>
</dbReference>
<evidence type="ECO:0000313" key="1">
    <source>
        <dbReference type="EMBL" id="AXC25074.1"/>
    </source>
</evidence>
<dbReference type="EMBL" id="MF322749">
    <property type="protein sequence ID" value="AXC25074.1"/>
    <property type="molecule type" value="Genomic_DNA"/>
</dbReference>
<dbReference type="AlphaFoldDB" id="A0A510B2A5"/>
<name>A0A510B2A5_SHIDY</name>
<accession>A0A510B2A5</accession>
<sequence length="288" mass="34946">MSFKIISILVVKNEVDIVGDVIKEASKWSDKIIVLDNHSNDGTWELINSLKNDNEKIIIWGQYHGKFYDQIRQRVFQDYKYLANNGDWWCRLDADEIYIDNPREFIKLIDKKIDHIESASFQFYLTERDYVENKTVTYKDLKWYSCNHSELRFFRHNDSLIWPQKSNWPINLVLKSRKKIRLKHYQYRDFLQVKKRINIRKNNSSDLELFGHERTTDDQWYLRRGFKKPLDEDFVRQRIVLSCDLKCSDNYVIPSKLKNIEDYWFGILIRKIKLFIIFILSPIFRIVI</sequence>